<dbReference type="EMBL" id="CAJVQB010019500">
    <property type="protein sequence ID" value="CAG8791340.1"/>
    <property type="molecule type" value="Genomic_DNA"/>
</dbReference>
<feature type="non-terminal residue" evidence="1">
    <location>
        <position position="1"/>
    </location>
</feature>
<accession>A0ABN7VQ30</accession>
<sequence>RLLKNKMVVHVSDCGLHATCKCGKVIKFKRSYDESYFESHINNNGCNFPNGDISILNFFPTIPKENNQPVMKRFGLNNSVHKAYISHVITHTTHGGVELLDEELIRQSKWKIEGLAIRSVLCEQYTTCSSHLYDHCKELQNDQIFKDDKGLQNLKYSDQFSDFLVILASLSPRAYNIFRQNFAGRAIQNISPDLCFENVVQVKRLVDTLNYTSLIIAISNNTKLKERLGFSSLYSCIVGSTLSIEKTKSYNAIASQVRVYLLQIKDDFADEDADIGVINKKLNLSILINQRRKHEAYTNQRMERKIAEFSSSGLNNRFNTSLVSFLLLDEHAHPGLADISTVKCIRLFKKDLELVLALYYKNTNYYSFIESHSNVDELFYISAKVFFQLHYGLFSSVSDGGYLIFTHMLPSSVIYYFEKGNFVSFDEKLGLLTVNNSTLELFNYFNTSEMKRKLQEIL</sequence>
<evidence type="ECO:0000313" key="2">
    <source>
        <dbReference type="Proteomes" id="UP000789901"/>
    </source>
</evidence>
<organism evidence="1 2">
    <name type="scientific">Gigaspora margarita</name>
    <dbReference type="NCBI Taxonomy" id="4874"/>
    <lineage>
        <taxon>Eukaryota</taxon>
        <taxon>Fungi</taxon>
        <taxon>Fungi incertae sedis</taxon>
        <taxon>Mucoromycota</taxon>
        <taxon>Glomeromycotina</taxon>
        <taxon>Glomeromycetes</taxon>
        <taxon>Diversisporales</taxon>
        <taxon>Gigasporaceae</taxon>
        <taxon>Gigaspora</taxon>
    </lineage>
</organism>
<protein>
    <submittedName>
        <fullName evidence="1">4603_t:CDS:1</fullName>
    </submittedName>
</protein>
<proteinExistence type="predicted"/>
<gene>
    <name evidence="1" type="ORF">GMARGA_LOCUS21280</name>
</gene>
<reference evidence="1 2" key="1">
    <citation type="submission" date="2021-06" db="EMBL/GenBank/DDBJ databases">
        <authorList>
            <person name="Kallberg Y."/>
            <person name="Tangrot J."/>
            <person name="Rosling A."/>
        </authorList>
    </citation>
    <scope>NUCLEOTIDE SEQUENCE [LARGE SCALE GENOMIC DNA]</scope>
    <source>
        <strain evidence="1 2">120-4 pot B 10/14</strain>
    </source>
</reference>
<keyword evidence="2" id="KW-1185">Reference proteome</keyword>
<comment type="caution">
    <text evidence="1">The sequence shown here is derived from an EMBL/GenBank/DDBJ whole genome shotgun (WGS) entry which is preliminary data.</text>
</comment>
<name>A0ABN7VQ30_GIGMA</name>
<dbReference type="Proteomes" id="UP000789901">
    <property type="component" value="Unassembled WGS sequence"/>
</dbReference>
<evidence type="ECO:0000313" key="1">
    <source>
        <dbReference type="EMBL" id="CAG8791340.1"/>
    </source>
</evidence>